<feature type="domain" description="Flavodoxin-like fold" evidence="7">
    <location>
        <begin position="4"/>
        <end position="198"/>
    </location>
</feature>
<comment type="cofactor">
    <cofactor evidence="6">
        <name>FMN</name>
        <dbReference type="ChEBI" id="CHEBI:58210"/>
    </cofactor>
    <text evidence="6">Binds 1 FMN per subunit.</text>
</comment>
<comment type="subunit">
    <text evidence="6">Homodimer.</text>
</comment>
<dbReference type="InterPro" id="IPR003680">
    <property type="entry name" value="Flavodoxin_fold"/>
</dbReference>
<dbReference type="PANTHER" id="PTHR43741:SF2">
    <property type="entry name" value="FMN-DEPENDENT NADH:QUINONE OXIDOREDUCTASE"/>
    <property type="match status" value="1"/>
</dbReference>
<comment type="function">
    <text evidence="6">Also exhibits azoreductase activity. Catalyzes the reductive cleavage of the azo bond in aromatic azo compounds to the corresponding amines.</text>
</comment>
<keyword evidence="4 6" id="KW-0520">NAD</keyword>
<dbReference type="GO" id="GO:0016655">
    <property type="term" value="F:oxidoreductase activity, acting on NAD(P)H, quinone or similar compound as acceptor"/>
    <property type="evidence" value="ECO:0007669"/>
    <property type="project" value="InterPro"/>
</dbReference>
<dbReference type="SUPFAM" id="SSF52218">
    <property type="entry name" value="Flavoproteins"/>
    <property type="match status" value="1"/>
</dbReference>
<dbReference type="HAMAP" id="MF_01216">
    <property type="entry name" value="Azoreductase_type1"/>
    <property type="match status" value="1"/>
</dbReference>
<sequence length="202" mass="22366">MNRKKLLHIDSSARLEGSDSRRLSQQFVQQWIATHADYQVIERDIASKPLPHLDQTMLAAMMSPIEQHTPEMAEIASRINLLVDEFLAADVIVLGVPMYNLGIPSTLKAYIDHIVMAGKTFAYTDKGAVGLVHDRPVYIITARGGIHAGTASDQQAPYLKTLFNFVGIEDVNFIHSEGLNMGEEIRAKGIQQAQQDIVRSVA</sequence>
<dbReference type="GO" id="GO:0016652">
    <property type="term" value="F:oxidoreductase activity, acting on NAD(P)H as acceptor"/>
    <property type="evidence" value="ECO:0007669"/>
    <property type="project" value="UniProtKB-UniRule"/>
</dbReference>
<comment type="catalytic activity">
    <reaction evidence="6">
        <text>2 a quinone + NADH + H(+) = 2 a 1,4-benzosemiquinone + NAD(+)</text>
        <dbReference type="Rhea" id="RHEA:65952"/>
        <dbReference type="ChEBI" id="CHEBI:15378"/>
        <dbReference type="ChEBI" id="CHEBI:57540"/>
        <dbReference type="ChEBI" id="CHEBI:57945"/>
        <dbReference type="ChEBI" id="CHEBI:132124"/>
        <dbReference type="ChEBI" id="CHEBI:134225"/>
    </reaction>
</comment>
<dbReference type="Gene3D" id="3.40.50.360">
    <property type="match status" value="1"/>
</dbReference>
<dbReference type="EMBL" id="VMRY01000035">
    <property type="protein sequence ID" value="TVT55254.1"/>
    <property type="molecule type" value="Genomic_DNA"/>
</dbReference>
<feature type="binding site" evidence="6">
    <location>
        <begin position="98"/>
        <end position="101"/>
    </location>
    <ligand>
        <name>FMN</name>
        <dbReference type="ChEBI" id="CHEBI:58210"/>
    </ligand>
</feature>
<evidence type="ECO:0000256" key="4">
    <source>
        <dbReference type="ARBA" id="ARBA00023027"/>
    </source>
</evidence>
<comment type="caution">
    <text evidence="8">The sequence shown here is derived from an EMBL/GenBank/DDBJ whole genome shotgun (WGS) entry which is preliminary data.</text>
</comment>
<evidence type="ECO:0000256" key="1">
    <source>
        <dbReference type="ARBA" id="ARBA00022630"/>
    </source>
</evidence>
<evidence type="ECO:0000256" key="2">
    <source>
        <dbReference type="ARBA" id="ARBA00022643"/>
    </source>
</evidence>
<dbReference type="AlphaFoldDB" id="A0A558D2J7"/>
<comment type="caution">
    <text evidence="6">Lacks conserved residue(s) required for the propagation of feature annotation.</text>
</comment>
<reference evidence="8 9" key="1">
    <citation type="submission" date="2019-07" db="EMBL/GenBank/DDBJ databases">
        <title>The pathways for chlorine oxyanion respiration interact through the shared metabolite chlorate.</title>
        <authorList>
            <person name="Barnum T.P."/>
            <person name="Cheng Y."/>
            <person name="Hill K.A."/>
            <person name="Lucas L.N."/>
            <person name="Carlson H.K."/>
            <person name="Coates J.D."/>
        </authorList>
    </citation>
    <scope>NUCLEOTIDE SEQUENCE [LARGE SCALE GENOMIC DNA]</scope>
    <source>
        <strain evidence="8">BK-3</strain>
    </source>
</reference>
<evidence type="ECO:0000256" key="5">
    <source>
        <dbReference type="ARBA" id="ARBA00048542"/>
    </source>
</evidence>
<evidence type="ECO:0000259" key="7">
    <source>
        <dbReference type="Pfam" id="PF02525"/>
    </source>
</evidence>
<protein>
    <recommendedName>
        <fullName evidence="6">FMN dependent NADH:quinone oxidoreductase</fullName>
        <ecNumber evidence="6">1.6.5.-</ecNumber>
    </recommendedName>
    <alternativeName>
        <fullName evidence="6">Azo-dye reductase</fullName>
    </alternativeName>
    <alternativeName>
        <fullName evidence="6">FMN-dependent NADH-azo compound oxidoreductase</fullName>
    </alternativeName>
    <alternativeName>
        <fullName evidence="6">FMN-dependent NADH-azoreductase</fullName>
        <ecNumber evidence="6">1.7.1.17</ecNumber>
    </alternativeName>
</protein>
<name>A0A558D2J7_9GAMM</name>
<dbReference type="Proteomes" id="UP000317355">
    <property type="component" value="Unassembled WGS sequence"/>
</dbReference>
<comment type="catalytic activity">
    <reaction evidence="5">
        <text>N,N-dimethyl-1,4-phenylenediamine + anthranilate + 2 NAD(+) = 2-(4-dimethylaminophenyl)diazenylbenzoate + 2 NADH + 2 H(+)</text>
        <dbReference type="Rhea" id="RHEA:55872"/>
        <dbReference type="ChEBI" id="CHEBI:15378"/>
        <dbReference type="ChEBI" id="CHEBI:15783"/>
        <dbReference type="ChEBI" id="CHEBI:16567"/>
        <dbReference type="ChEBI" id="CHEBI:57540"/>
        <dbReference type="ChEBI" id="CHEBI:57945"/>
        <dbReference type="ChEBI" id="CHEBI:71579"/>
        <dbReference type="EC" id="1.7.1.17"/>
    </reaction>
    <physiologicalReaction direction="right-to-left" evidence="5">
        <dbReference type="Rhea" id="RHEA:55874"/>
    </physiologicalReaction>
</comment>
<feature type="binding site" evidence="6">
    <location>
        <position position="12"/>
    </location>
    <ligand>
        <name>FMN</name>
        <dbReference type="ChEBI" id="CHEBI:58210"/>
    </ligand>
</feature>
<dbReference type="EC" id="1.7.1.17" evidence="6"/>
<comment type="function">
    <text evidence="6">Quinone reductase that provides resistance to thiol-specific stress caused by electrophilic quinones.</text>
</comment>
<dbReference type="InterPro" id="IPR050104">
    <property type="entry name" value="FMN-dep_NADH:Q_OxRdtase_AzoR1"/>
</dbReference>
<proteinExistence type="inferred from homology"/>
<dbReference type="InterPro" id="IPR029039">
    <property type="entry name" value="Flavoprotein-like_sf"/>
</dbReference>
<evidence type="ECO:0000313" key="9">
    <source>
        <dbReference type="Proteomes" id="UP000317355"/>
    </source>
</evidence>
<keyword evidence="3 6" id="KW-0560">Oxidoreductase</keyword>
<dbReference type="InterPro" id="IPR023048">
    <property type="entry name" value="NADH:quinone_OxRdtase_FMN_depd"/>
</dbReference>
<keyword evidence="2 6" id="KW-0288">FMN</keyword>
<comment type="similarity">
    <text evidence="6">Belongs to the azoreductase type 1 family.</text>
</comment>
<dbReference type="GO" id="GO:0009055">
    <property type="term" value="F:electron transfer activity"/>
    <property type="evidence" value="ECO:0007669"/>
    <property type="project" value="UniProtKB-UniRule"/>
</dbReference>
<feature type="binding site" evidence="6">
    <location>
        <begin position="18"/>
        <end position="20"/>
    </location>
    <ligand>
        <name>FMN</name>
        <dbReference type="ChEBI" id="CHEBI:58210"/>
    </ligand>
</feature>
<organism evidence="8 9">
    <name type="scientific">Sedimenticola thiotaurini</name>
    <dbReference type="NCBI Taxonomy" id="1543721"/>
    <lineage>
        <taxon>Bacteria</taxon>
        <taxon>Pseudomonadati</taxon>
        <taxon>Pseudomonadota</taxon>
        <taxon>Gammaproteobacteria</taxon>
        <taxon>Chromatiales</taxon>
        <taxon>Sedimenticolaceae</taxon>
        <taxon>Sedimenticola</taxon>
    </lineage>
</organism>
<evidence type="ECO:0000313" key="8">
    <source>
        <dbReference type="EMBL" id="TVT55254.1"/>
    </source>
</evidence>
<dbReference type="PANTHER" id="PTHR43741">
    <property type="entry name" value="FMN-DEPENDENT NADH-AZOREDUCTASE 1"/>
    <property type="match status" value="1"/>
</dbReference>
<evidence type="ECO:0000256" key="3">
    <source>
        <dbReference type="ARBA" id="ARBA00023002"/>
    </source>
</evidence>
<gene>
    <name evidence="6" type="primary">azoR</name>
    <name evidence="8" type="ORF">FHK82_08795</name>
</gene>
<dbReference type="EC" id="1.6.5.-" evidence="6"/>
<keyword evidence="1 6" id="KW-0285">Flavoprotein</keyword>
<accession>A0A558D2J7</accession>
<dbReference type="Pfam" id="PF02525">
    <property type="entry name" value="Flavodoxin_2"/>
    <property type="match status" value="1"/>
</dbReference>
<evidence type="ECO:0000256" key="6">
    <source>
        <dbReference type="HAMAP-Rule" id="MF_01216"/>
    </source>
</evidence>
<dbReference type="GO" id="GO:0010181">
    <property type="term" value="F:FMN binding"/>
    <property type="evidence" value="ECO:0007669"/>
    <property type="project" value="UniProtKB-UniRule"/>
</dbReference>